<name>A0A914XWV4_9BILA</name>
<evidence type="ECO:0000256" key="8">
    <source>
        <dbReference type="ARBA" id="ARBA00023242"/>
    </source>
</evidence>
<organism evidence="11 12">
    <name type="scientific">Panagrolaimus superbus</name>
    <dbReference type="NCBI Taxonomy" id="310955"/>
    <lineage>
        <taxon>Eukaryota</taxon>
        <taxon>Metazoa</taxon>
        <taxon>Ecdysozoa</taxon>
        <taxon>Nematoda</taxon>
        <taxon>Chromadorea</taxon>
        <taxon>Rhabditida</taxon>
        <taxon>Tylenchina</taxon>
        <taxon>Panagrolaimomorpha</taxon>
        <taxon>Panagrolaimoidea</taxon>
        <taxon>Panagrolaimidae</taxon>
        <taxon>Panagrolaimus</taxon>
    </lineage>
</organism>
<evidence type="ECO:0000259" key="10">
    <source>
        <dbReference type="Pfam" id="PF00105"/>
    </source>
</evidence>
<keyword evidence="6" id="KW-0804">Transcription</keyword>
<evidence type="ECO:0000256" key="5">
    <source>
        <dbReference type="ARBA" id="ARBA00023125"/>
    </source>
</evidence>
<dbReference type="Proteomes" id="UP000887577">
    <property type="component" value="Unplaced"/>
</dbReference>
<dbReference type="AlphaFoldDB" id="A0A914XWV4"/>
<dbReference type="GO" id="GO:0043565">
    <property type="term" value="F:sequence-specific DNA binding"/>
    <property type="evidence" value="ECO:0007669"/>
    <property type="project" value="InterPro"/>
</dbReference>
<keyword evidence="5" id="KW-0238">DNA-binding</keyword>
<dbReference type="GO" id="GO:0003700">
    <property type="term" value="F:DNA-binding transcription factor activity"/>
    <property type="evidence" value="ECO:0007669"/>
    <property type="project" value="InterPro"/>
</dbReference>
<evidence type="ECO:0000256" key="7">
    <source>
        <dbReference type="ARBA" id="ARBA00023170"/>
    </source>
</evidence>
<dbReference type="Gene3D" id="3.30.50.10">
    <property type="entry name" value="Erythroid Transcription Factor GATA-1, subunit A"/>
    <property type="match status" value="1"/>
</dbReference>
<evidence type="ECO:0000256" key="4">
    <source>
        <dbReference type="ARBA" id="ARBA00023015"/>
    </source>
</evidence>
<dbReference type="GO" id="GO:0008270">
    <property type="term" value="F:zinc ion binding"/>
    <property type="evidence" value="ECO:0007669"/>
    <property type="project" value="UniProtKB-KW"/>
</dbReference>
<feature type="region of interest" description="Disordered" evidence="9">
    <location>
        <begin position="58"/>
        <end position="122"/>
    </location>
</feature>
<evidence type="ECO:0000256" key="3">
    <source>
        <dbReference type="ARBA" id="ARBA00022833"/>
    </source>
</evidence>
<keyword evidence="8" id="KW-0539">Nucleus</keyword>
<evidence type="ECO:0000256" key="9">
    <source>
        <dbReference type="SAM" id="MobiDB-lite"/>
    </source>
</evidence>
<accession>A0A914XWV4</accession>
<keyword evidence="2" id="KW-0863">Zinc-finger</keyword>
<reference evidence="12" key="1">
    <citation type="submission" date="2022-11" db="UniProtKB">
        <authorList>
            <consortium name="WormBaseParasite"/>
        </authorList>
    </citation>
    <scope>IDENTIFICATION</scope>
</reference>
<dbReference type="InterPro" id="IPR013088">
    <property type="entry name" value="Znf_NHR/GATA"/>
</dbReference>
<dbReference type="WBParaSite" id="PSU_v2.g11017.t1">
    <property type="protein sequence ID" value="PSU_v2.g11017.t1"/>
    <property type="gene ID" value="PSU_v2.g11017"/>
</dbReference>
<feature type="compositionally biased region" description="Polar residues" evidence="9">
    <location>
        <begin position="87"/>
        <end position="110"/>
    </location>
</feature>
<dbReference type="Pfam" id="PF00105">
    <property type="entry name" value="zf-C4"/>
    <property type="match status" value="1"/>
</dbReference>
<keyword evidence="1" id="KW-0479">Metal-binding</keyword>
<evidence type="ECO:0000313" key="12">
    <source>
        <dbReference type="WBParaSite" id="PSU_v2.g11017.t1"/>
    </source>
</evidence>
<sequence length="130" mass="14399">MDVKDFFDAQSEETTRILVDLMEIVKLIDVYNRAVCRACRYMRCINFGMKVDAVQNERDLIGKRPRGMPSSQHMGPPSVMPSMGGVPSSSQIPQSSTGHSSTFTNSSPPISSDPLMDSTWDSPPNLLDFL</sequence>
<evidence type="ECO:0000256" key="6">
    <source>
        <dbReference type="ARBA" id="ARBA00023163"/>
    </source>
</evidence>
<keyword evidence="11" id="KW-1185">Reference proteome</keyword>
<dbReference type="InterPro" id="IPR001628">
    <property type="entry name" value="Znf_hrmn_rcpt"/>
</dbReference>
<evidence type="ECO:0000313" key="11">
    <source>
        <dbReference type="Proteomes" id="UP000887577"/>
    </source>
</evidence>
<dbReference type="SUPFAM" id="SSF57716">
    <property type="entry name" value="Glucocorticoid receptor-like (DNA-binding domain)"/>
    <property type="match status" value="1"/>
</dbReference>
<evidence type="ECO:0000256" key="1">
    <source>
        <dbReference type="ARBA" id="ARBA00022723"/>
    </source>
</evidence>
<feature type="domain" description="Nuclear receptor" evidence="10">
    <location>
        <begin position="27"/>
        <end position="50"/>
    </location>
</feature>
<evidence type="ECO:0000256" key="2">
    <source>
        <dbReference type="ARBA" id="ARBA00022771"/>
    </source>
</evidence>
<keyword evidence="7" id="KW-0675">Receptor</keyword>
<protein>
    <submittedName>
        <fullName evidence="12">Nuclear receptor domain-containing protein</fullName>
    </submittedName>
</protein>
<keyword evidence="3" id="KW-0862">Zinc</keyword>
<keyword evidence="4" id="KW-0805">Transcription regulation</keyword>
<proteinExistence type="predicted"/>